<evidence type="ECO:0000256" key="4">
    <source>
        <dbReference type="ARBA" id="ARBA00022525"/>
    </source>
</evidence>
<dbReference type="InterPro" id="IPR016353">
    <property type="entry name" value="Chordin"/>
</dbReference>
<name>A0ABQ9K5W9_9CUCU</name>
<keyword evidence="4" id="KW-0964">Secreted</keyword>
<sequence>MPHHLTHDSNPKRFFAECIFGKQVRELGSQWIPDLGVPIGVLYCMKCECIPFQRKRRIVARVQCRSIKNECPEPTCEEPVLLPGRCCKSCPGDMYNPEVVQDIVPQNVIEEEEKSVKHNEGNILEEFTLSHAGGLVNSLYQNATRKVCGVWKRLPRDYRKLLKQDKMFVVLIWGNKDADFSLSGQLIKYVALATEQFSSLLEPAPGSNSLMMAGSGGTAIVSTSTSVSPSLHIAIIFNGLFTIDETLEVSLNVTLTLDEKKQIILQEDVKVHKPATDLNLVEISSPVTPAHLRFLTRGRLLLSISSASKPEALRLSGTVITKATCELFQSTLASNPLERDGNPHGTSGLAWMYLNNQGSLIYSVQIDNLPPKQQYPIITLVDISTKRKTELEDLTPYFHEGWANGTLDKLSPKILEPLYYGKLDVNVAISNDTTIHGRLTAKPVADARDAPAPFLLKRENYTLSPSVVGLAWISVDNDCHLHYDVSISGLGTDRKLELYMEMYPMIAPGAPNIPKYLEEFQGNQVEGSPVEALTKEELNRLDSGVNLLKVRDRNTRVTLLSATVTKVKVPSTCRPPFTDNNVPTLLDQQVMISGECFYEDKFYKEETSWVSSREPCKMCFCQNGVPKCDFMTCPELNCPLGNITVKGECCPVCADTANANRESSLQRCIFNGKSYSPGSKFHPFLIPTGFDLCTECFCDSKYLEIKCTRLNDNEKSCCKNCNKSGVNVDNPMNDDDLQLPPRLITKKEETTTKSIDLVLREGGCKNLNNPKKPYLNGSEYHPFIDSLGEYKCVTCKCLVKWEPDVQETALRPLHVQEDDRDEAEEDPHKQLGVLLQHEGVPTNKAQKEPQAAQQLSCRSGRVKFGRECDFEVPGIRNGLKVQSYPLNQRRLRQL</sequence>
<organism evidence="10 11">
    <name type="scientific">Molorchus minor</name>
    <dbReference type="NCBI Taxonomy" id="1323400"/>
    <lineage>
        <taxon>Eukaryota</taxon>
        <taxon>Metazoa</taxon>
        <taxon>Ecdysozoa</taxon>
        <taxon>Arthropoda</taxon>
        <taxon>Hexapoda</taxon>
        <taxon>Insecta</taxon>
        <taxon>Pterygota</taxon>
        <taxon>Neoptera</taxon>
        <taxon>Endopterygota</taxon>
        <taxon>Coleoptera</taxon>
        <taxon>Polyphaga</taxon>
        <taxon>Cucujiformia</taxon>
        <taxon>Chrysomeloidea</taxon>
        <taxon>Cerambycidae</taxon>
        <taxon>Lamiinae</taxon>
        <taxon>Monochamini</taxon>
        <taxon>Molorchus</taxon>
    </lineage>
</organism>
<evidence type="ECO:0000256" key="1">
    <source>
        <dbReference type="ARBA" id="ARBA00004613"/>
    </source>
</evidence>
<comment type="subcellular location">
    <subcellularLocation>
        <location evidence="1">Secreted</location>
    </subcellularLocation>
</comment>
<evidence type="ECO:0000259" key="9">
    <source>
        <dbReference type="PROSITE" id="PS50933"/>
    </source>
</evidence>
<keyword evidence="11" id="KW-1185">Reference proteome</keyword>
<dbReference type="Gene3D" id="6.20.200.20">
    <property type="match status" value="1"/>
</dbReference>
<proteinExistence type="inferred from homology"/>
<dbReference type="SMART" id="SM00754">
    <property type="entry name" value="CHRD"/>
    <property type="match status" value="2"/>
</dbReference>
<dbReference type="PROSITE" id="PS50184">
    <property type="entry name" value="VWFC_2"/>
    <property type="match status" value="2"/>
</dbReference>
<evidence type="ECO:0000256" key="5">
    <source>
        <dbReference type="ARBA" id="ARBA00022737"/>
    </source>
</evidence>
<dbReference type="PROSITE" id="PS01208">
    <property type="entry name" value="VWFC_1"/>
    <property type="match status" value="1"/>
</dbReference>
<dbReference type="Proteomes" id="UP001162164">
    <property type="component" value="Unassembled WGS sequence"/>
</dbReference>
<keyword evidence="5" id="KW-0677">Repeat</keyword>
<dbReference type="EMBL" id="JAPWTJ010000023">
    <property type="protein sequence ID" value="KAJ8984920.1"/>
    <property type="molecule type" value="Genomic_DNA"/>
</dbReference>
<feature type="domain" description="VWFC" evidence="8">
    <location>
        <begin position="594"/>
        <end position="654"/>
    </location>
</feature>
<keyword evidence="6" id="KW-0325">Glycoprotein</keyword>
<dbReference type="Pfam" id="PF00093">
    <property type="entry name" value="VWC"/>
    <property type="match status" value="2"/>
</dbReference>
<evidence type="ECO:0000259" key="8">
    <source>
        <dbReference type="PROSITE" id="PS50184"/>
    </source>
</evidence>
<protein>
    <recommendedName>
        <fullName evidence="12">Dorsal-ventral patterning protein Sog</fullName>
    </recommendedName>
</protein>
<evidence type="ECO:0000256" key="6">
    <source>
        <dbReference type="ARBA" id="ARBA00023180"/>
    </source>
</evidence>
<gene>
    <name evidence="10" type="ORF">NQ317_012166</name>
</gene>
<dbReference type="PANTHER" id="PTHR46526:SF1">
    <property type="entry name" value="CHORDIN"/>
    <property type="match status" value="1"/>
</dbReference>
<evidence type="ECO:0008006" key="12">
    <source>
        <dbReference type="Google" id="ProtNLM"/>
    </source>
</evidence>
<feature type="domain" description="CHRD" evidence="9">
    <location>
        <begin position="193"/>
        <end position="324"/>
    </location>
</feature>
<reference evidence="10" key="1">
    <citation type="journal article" date="2023" name="Insect Mol. Biol.">
        <title>Genome sequencing provides insights into the evolution of gene families encoding plant cell wall-degrading enzymes in longhorned beetles.</title>
        <authorList>
            <person name="Shin N.R."/>
            <person name="Okamura Y."/>
            <person name="Kirsch R."/>
            <person name="Pauchet Y."/>
        </authorList>
    </citation>
    <scope>NUCLEOTIDE SEQUENCE</scope>
    <source>
        <strain evidence="10">MMC_N1</strain>
    </source>
</reference>
<dbReference type="InterPro" id="IPR052278">
    <property type="entry name" value="Chordin-like_regulators"/>
</dbReference>
<evidence type="ECO:0000256" key="2">
    <source>
        <dbReference type="ARBA" id="ARBA00007156"/>
    </source>
</evidence>
<dbReference type="InterPro" id="IPR001007">
    <property type="entry name" value="VWF_dom"/>
</dbReference>
<evidence type="ECO:0000313" key="11">
    <source>
        <dbReference type="Proteomes" id="UP001162164"/>
    </source>
</evidence>
<dbReference type="PIRSF" id="PIRSF002496">
    <property type="entry name" value="Chordin"/>
    <property type="match status" value="1"/>
</dbReference>
<comment type="similarity">
    <text evidence="2">Belongs to the chordin family.</text>
</comment>
<dbReference type="SMART" id="SM00214">
    <property type="entry name" value="VWC"/>
    <property type="match status" value="3"/>
</dbReference>
<feature type="domain" description="VWFC" evidence="8">
    <location>
        <begin position="16"/>
        <end position="91"/>
    </location>
</feature>
<keyword evidence="3 7" id="KW-0217">Developmental protein</keyword>
<dbReference type="PANTHER" id="PTHR46526">
    <property type="entry name" value="CHORDIN"/>
    <property type="match status" value="1"/>
</dbReference>
<dbReference type="PROSITE" id="PS50933">
    <property type="entry name" value="CHRD"/>
    <property type="match status" value="1"/>
</dbReference>
<evidence type="ECO:0000313" key="10">
    <source>
        <dbReference type="EMBL" id="KAJ8984920.1"/>
    </source>
</evidence>
<dbReference type="InterPro" id="IPR010895">
    <property type="entry name" value="CHRD"/>
</dbReference>
<accession>A0ABQ9K5W9</accession>
<comment type="caution">
    <text evidence="10">The sequence shown here is derived from an EMBL/GenBank/DDBJ whole genome shotgun (WGS) entry which is preliminary data.</text>
</comment>
<evidence type="ECO:0000256" key="3">
    <source>
        <dbReference type="ARBA" id="ARBA00022473"/>
    </source>
</evidence>
<dbReference type="SUPFAM" id="SSF57603">
    <property type="entry name" value="FnI-like domain"/>
    <property type="match status" value="2"/>
</dbReference>
<evidence type="ECO:0000256" key="7">
    <source>
        <dbReference type="PROSITE-ProRule" id="PRU00230"/>
    </source>
</evidence>